<feature type="compositionally biased region" description="Pro residues" evidence="1">
    <location>
        <begin position="65"/>
        <end position="76"/>
    </location>
</feature>
<sequence length="143" mass="15219">MRGTEAWSLETIPENQILEPNLESPPDPITSNESPDVDMVDTTDLQPSASLAIAGSAGSGAEAIPPQPVPPQPLPLPLSLPLLNQATIQVIKSTVKIVVETIIKHMTESAQGASGSYHIEEEESETDEDDDDAPSKCRKKPGK</sequence>
<name>A0A0D0CDP0_9AGAM</name>
<evidence type="ECO:0000313" key="3">
    <source>
        <dbReference type="Proteomes" id="UP000054538"/>
    </source>
</evidence>
<proteinExistence type="predicted"/>
<keyword evidence="3" id="KW-1185">Reference proteome</keyword>
<evidence type="ECO:0000313" key="2">
    <source>
        <dbReference type="EMBL" id="KIK73688.1"/>
    </source>
</evidence>
<protein>
    <submittedName>
        <fullName evidence="2">Uncharacterized protein</fullName>
    </submittedName>
</protein>
<reference evidence="3" key="2">
    <citation type="submission" date="2015-01" db="EMBL/GenBank/DDBJ databases">
        <title>Evolutionary Origins and Diversification of the Mycorrhizal Mutualists.</title>
        <authorList>
            <consortium name="DOE Joint Genome Institute"/>
            <consortium name="Mycorrhizal Genomics Consortium"/>
            <person name="Kohler A."/>
            <person name="Kuo A."/>
            <person name="Nagy L.G."/>
            <person name="Floudas D."/>
            <person name="Copeland A."/>
            <person name="Barry K.W."/>
            <person name="Cichocki N."/>
            <person name="Veneault-Fourrey C."/>
            <person name="LaButti K."/>
            <person name="Lindquist E.A."/>
            <person name="Lipzen A."/>
            <person name="Lundell T."/>
            <person name="Morin E."/>
            <person name="Murat C."/>
            <person name="Riley R."/>
            <person name="Ohm R."/>
            <person name="Sun H."/>
            <person name="Tunlid A."/>
            <person name="Henrissat B."/>
            <person name="Grigoriev I.V."/>
            <person name="Hibbett D.S."/>
            <person name="Martin F."/>
        </authorList>
    </citation>
    <scope>NUCLEOTIDE SEQUENCE [LARGE SCALE GENOMIC DNA]</scope>
    <source>
        <strain evidence="3">Ve08.2h10</strain>
    </source>
</reference>
<dbReference type="InParanoid" id="A0A0D0CDP0"/>
<dbReference type="AlphaFoldDB" id="A0A0D0CDP0"/>
<accession>A0A0D0CDP0</accession>
<dbReference type="EMBL" id="KN829508">
    <property type="protein sequence ID" value="KIK73688.1"/>
    <property type="molecule type" value="Genomic_DNA"/>
</dbReference>
<gene>
    <name evidence="2" type="ORF">PAXRUDRAFT_20592</name>
</gene>
<reference evidence="2 3" key="1">
    <citation type="submission" date="2014-04" db="EMBL/GenBank/DDBJ databases">
        <authorList>
            <consortium name="DOE Joint Genome Institute"/>
            <person name="Kuo A."/>
            <person name="Kohler A."/>
            <person name="Jargeat P."/>
            <person name="Nagy L.G."/>
            <person name="Floudas D."/>
            <person name="Copeland A."/>
            <person name="Barry K.W."/>
            <person name="Cichocki N."/>
            <person name="Veneault-Fourrey C."/>
            <person name="LaButti K."/>
            <person name="Lindquist E.A."/>
            <person name="Lipzen A."/>
            <person name="Lundell T."/>
            <person name="Morin E."/>
            <person name="Murat C."/>
            <person name="Sun H."/>
            <person name="Tunlid A."/>
            <person name="Henrissat B."/>
            <person name="Grigoriev I.V."/>
            <person name="Hibbett D.S."/>
            <person name="Martin F."/>
            <person name="Nordberg H.P."/>
            <person name="Cantor M.N."/>
            <person name="Hua S.X."/>
        </authorList>
    </citation>
    <scope>NUCLEOTIDE SEQUENCE [LARGE SCALE GENOMIC DNA]</scope>
    <source>
        <strain evidence="2 3">Ve08.2h10</strain>
    </source>
</reference>
<organism evidence="2 3">
    <name type="scientific">Paxillus rubicundulus Ve08.2h10</name>
    <dbReference type="NCBI Taxonomy" id="930991"/>
    <lineage>
        <taxon>Eukaryota</taxon>
        <taxon>Fungi</taxon>
        <taxon>Dikarya</taxon>
        <taxon>Basidiomycota</taxon>
        <taxon>Agaricomycotina</taxon>
        <taxon>Agaricomycetes</taxon>
        <taxon>Agaricomycetidae</taxon>
        <taxon>Boletales</taxon>
        <taxon>Paxilineae</taxon>
        <taxon>Paxillaceae</taxon>
        <taxon>Paxillus</taxon>
    </lineage>
</organism>
<dbReference type="HOGENOM" id="CLU_078301_0_0_1"/>
<feature type="region of interest" description="Disordered" evidence="1">
    <location>
        <begin position="107"/>
        <end position="143"/>
    </location>
</feature>
<dbReference type="Proteomes" id="UP000054538">
    <property type="component" value="Unassembled WGS sequence"/>
</dbReference>
<evidence type="ECO:0000256" key="1">
    <source>
        <dbReference type="SAM" id="MobiDB-lite"/>
    </source>
</evidence>
<feature type="region of interest" description="Disordered" evidence="1">
    <location>
        <begin position="1"/>
        <end position="76"/>
    </location>
</feature>
<feature type="compositionally biased region" description="Low complexity" evidence="1">
    <location>
        <begin position="48"/>
        <end position="63"/>
    </location>
</feature>
<feature type="compositionally biased region" description="Acidic residues" evidence="1">
    <location>
        <begin position="120"/>
        <end position="132"/>
    </location>
</feature>